<dbReference type="EMBL" id="JAVDQS010000001">
    <property type="protein sequence ID" value="MDR6403180.1"/>
    <property type="molecule type" value="Genomic_DNA"/>
</dbReference>
<gene>
    <name evidence="1" type="ORF">J2781_000084</name>
</gene>
<sequence length="48" mass="5581">MIKKSWRHFVILAEQSPCELKINGTICKKIFADFALKTTLLLIFNKNN</sequence>
<protein>
    <submittedName>
        <fullName evidence="1">Uncharacterized protein</fullName>
    </submittedName>
</protein>
<accession>A0ABU1L8Z3</accession>
<dbReference type="Proteomes" id="UP001184853">
    <property type="component" value="Unassembled WGS sequence"/>
</dbReference>
<proteinExistence type="predicted"/>
<comment type="caution">
    <text evidence="1">The sequence shown here is derived from an EMBL/GenBank/DDBJ whole genome shotgun (WGS) entry which is preliminary data.</text>
</comment>
<evidence type="ECO:0000313" key="2">
    <source>
        <dbReference type="Proteomes" id="UP001184853"/>
    </source>
</evidence>
<keyword evidence="2" id="KW-1185">Reference proteome</keyword>
<reference evidence="1 2" key="1">
    <citation type="submission" date="2023-07" db="EMBL/GenBank/DDBJ databases">
        <title>Sorghum-associated microbial communities from plants grown in Nebraska, USA.</title>
        <authorList>
            <person name="Schachtman D."/>
        </authorList>
    </citation>
    <scope>NUCLEOTIDE SEQUENCE [LARGE SCALE GENOMIC DNA]</scope>
    <source>
        <strain evidence="1 2">DS1709</strain>
    </source>
</reference>
<evidence type="ECO:0000313" key="1">
    <source>
        <dbReference type="EMBL" id="MDR6403180.1"/>
    </source>
</evidence>
<name>A0ABU1L8Z3_9FLAO</name>
<organism evidence="1 2">
    <name type="scientific">Chryseobacterium geocarposphaerae</name>
    <dbReference type="NCBI Taxonomy" id="1416776"/>
    <lineage>
        <taxon>Bacteria</taxon>
        <taxon>Pseudomonadati</taxon>
        <taxon>Bacteroidota</taxon>
        <taxon>Flavobacteriia</taxon>
        <taxon>Flavobacteriales</taxon>
        <taxon>Weeksellaceae</taxon>
        <taxon>Chryseobacterium group</taxon>
        <taxon>Chryseobacterium</taxon>
    </lineage>
</organism>